<dbReference type="Proteomes" id="UP000484164">
    <property type="component" value="Unassembled WGS sequence"/>
</dbReference>
<feature type="transmembrane region" description="Helical" evidence="1">
    <location>
        <begin position="12"/>
        <end position="30"/>
    </location>
</feature>
<feature type="transmembrane region" description="Helical" evidence="1">
    <location>
        <begin position="256"/>
        <end position="277"/>
    </location>
</feature>
<keyword evidence="1" id="KW-0812">Transmembrane</keyword>
<evidence type="ECO:0000313" key="2">
    <source>
        <dbReference type="EMBL" id="KAB2815934.1"/>
    </source>
</evidence>
<name>A0A6L3ZEP3_9FLAO</name>
<feature type="transmembrane region" description="Helical" evidence="1">
    <location>
        <begin position="192"/>
        <end position="218"/>
    </location>
</feature>
<feature type="transmembrane region" description="Helical" evidence="1">
    <location>
        <begin position="135"/>
        <end position="154"/>
    </location>
</feature>
<sequence>MFQRLARSFVYSNFWVGLAVTSLSVVSFLTFRDWNWNYVLLCFTSTIAFYGYARLVESVEVEETPEQHIAAWTLSHRNSIIGISVICTLASIYFWFDLESTPRWAFALASGLSGLYTLPSLFNRRGVRYFAGFKLFYIAAIWTVVTLTIPALISEVEVDLALVLHHLERLLFLIAITIPFDIRDARTDATDMLTLPMWIGVTGARNVALTCVAFVILLQLYPGYNVTGIPWTEVGVYLLTGYLVHRSDEELPDMYFSFVIEGLPIILAVATAIWFGASYISV</sequence>
<comment type="caution">
    <text evidence="2">The sequence shown here is derived from an EMBL/GenBank/DDBJ whole genome shotgun (WGS) entry which is preliminary data.</text>
</comment>
<accession>A0A6L3ZEP3</accession>
<feature type="transmembrane region" description="Helical" evidence="1">
    <location>
        <begin position="36"/>
        <end position="56"/>
    </location>
</feature>
<evidence type="ECO:0000256" key="1">
    <source>
        <dbReference type="SAM" id="Phobius"/>
    </source>
</evidence>
<keyword evidence="1" id="KW-1133">Transmembrane helix</keyword>
<keyword evidence="1" id="KW-0472">Membrane</keyword>
<organism evidence="2 3">
    <name type="scientific">Phaeocystidibacter marisrubri</name>
    <dbReference type="NCBI Taxonomy" id="1577780"/>
    <lineage>
        <taxon>Bacteria</taxon>
        <taxon>Pseudomonadati</taxon>
        <taxon>Bacteroidota</taxon>
        <taxon>Flavobacteriia</taxon>
        <taxon>Flavobacteriales</taxon>
        <taxon>Phaeocystidibacteraceae</taxon>
        <taxon>Phaeocystidibacter</taxon>
    </lineage>
</organism>
<feature type="transmembrane region" description="Helical" evidence="1">
    <location>
        <begin position="77"/>
        <end position="96"/>
    </location>
</feature>
<dbReference type="OrthoDB" id="1467772at2"/>
<feature type="transmembrane region" description="Helical" evidence="1">
    <location>
        <begin position="102"/>
        <end position="123"/>
    </location>
</feature>
<gene>
    <name evidence="2" type="ORF">F8C82_09565</name>
</gene>
<protein>
    <recommendedName>
        <fullName evidence="4">Prenyltransferase</fullName>
    </recommendedName>
</protein>
<dbReference type="EMBL" id="WBVQ01000002">
    <property type="protein sequence ID" value="KAB2815934.1"/>
    <property type="molecule type" value="Genomic_DNA"/>
</dbReference>
<reference evidence="2 3" key="1">
    <citation type="submission" date="2019-10" db="EMBL/GenBank/DDBJ databases">
        <title>Genome sequence of Phaeocystidibacter marisrubri JCM30614 (type strain).</title>
        <authorList>
            <person name="Bowman J.P."/>
        </authorList>
    </citation>
    <scope>NUCLEOTIDE SEQUENCE [LARGE SCALE GENOMIC DNA]</scope>
    <source>
        <strain evidence="2 3">JCM 30614</strain>
    </source>
</reference>
<evidence type="ECO:0000313" key="3">
    <source>
        <dbReference type="Proteomes" id="UP000484164"/>
    </source>
</evidence>
<dbReference type="RefSeq" id="WP_151693363.1">
    <property type="nucleotide sequence ID" value="NZ_BMGX01000001.1"/>
</dbReference>
<keyword evidence="3" id="KW-1185">Reference proteome</keyword>
<feature type="transmembrane region" description="Helical" evidence="1">
    <location>
        <begin position="224"/>
        <end position="244"/>
    </location>
</feature>
<evidence type="ECO:0008006" key="4">
    <source>
        <dbReference type="Google" id="ProtNLM"/>
    </source>
</evidence>
<dbReference type="AlphaFoldDB" id="A0A6L3ZEP3"/>
<proteinExistence type="predicted"/>